<keyword evidence="1" id="KW-0472">Membrane</keyword>
<dbReference type="Proteomes" id="UP001217485">
    <property type="component" value="Unassembled WGS sequence"/>
</dbReference>
<feature type="transmembrane region" description="Helical" evidence="1">
    <location>
        <begin position="59"/>
        <end position="80"/>
    </location>
</feature>
<accession>A0ABT5CFC8</accession>
<evidence type="ECO:0000313" key="2">
    <source>
        <dbReference type="EMBL" id="MDC0684494.1"/>
    </source>
</evidence>
<dbReference type="Gene3D" id="1.20.1280.290">
    <property type="match status" value="1"/>
</dbReference>
<evidence type="ECO:0000256" key="1">
    <source>
        <dbReference type="SAM" id="Phobius"/>
    </source>
</evidence>
<keyword evidence="3" id="KW-1185">Reference proteome</keyword>
<keyword evidence="1" id="KW-0812">Transmembrane</keyword>
<evidence type="ECO:0008006" key="4">
    <source>
        <dbReference type="Google" id="ProtNLM"/>
    </source>
</evidence>
<keyword evidence="1" id="KW-1133">Transmembrane helix</keyword>
<sequence length="157" mass="17165">MEDAIGWVSSGILVLTVGNQVYKQWKSKTSQGVSRWLFVGQLAASIGFVVYSWMLESWVFVATNSLMVANALAGATIVYLQRRRGAPRSAEDEARARRAFKLPRAAGPRGRHLRGGRRSLACGVLSRTSGIRSKRTQLHATRALLSAQARGKPANRA</sequence>
<reference evidence="2 3" key="1">
    <citation type="submission" date="2023-01" db="EMBL/GenBank/DDBJ databases">
        <title>Minimal conservation of predation-associated metabolite biosynthetic gene clusters underscores biosynthetic potential of Myxococcota including descriptions for ten novel species: Archangium lansinium sp. nov., Myxococcus landrumus sp. nov., Nannocystis bai.</title>
        <authorList>
            <person name="Ahearne A."/>
            <person name="Stevens C."/>
            <person name="Dowd S."/>
        </authorList>
    </citation>
    <scope>NUCLEOTIDE SEQUENCE [LARGE SCALE GENOMIC DNA]</scope>
    <source>
        <strain evidence="2 3">WIWO2</strain>
    </source>
</reference>
<gene>
    <name evidence="2" type="ORF">POL72_42635</name>
</gene>
<proteinExistence type="predicted"/>
<comment type="caution">
    <text evidence="2">The sequence shown here is derived from an EMBL/GenBank/DDBJ whole genome shotgun (WGS) entry which is preliminary data.</text>
</comment>
<protein>
    <recommendedName>
        <fullName evidence="4">PQ-loop repeat-containing protein</fullName>
    </recommendedName>
</protein>
<dbReference type="EMBL" id="JAQNDK010000005">
    <property type="protein sequence ID" value="MDC0684494.1"/>
    <property type="molecule type" value="Genomic_DNA"/>
</dbReference>
<dbReference type="RefSeq" id="WP_272102621.1">
    <property type="nucleotide sequence ID" value="NZ_JAQNDK010000005.1"/>
</dbReference>
<name>A0ABT5CFC8_9BACT</name>
<evidence type="ECO:0000313" key="3">
    <source>
        <dbReference type="Proteomes" id="UP001217485"/>
    </source>
</evidence>
<feature type="transmembrane region" description="Helical" evidence="1">
    <location>
        <begin position="34"/>
        <end position="53"/>
    </location>
</feature>
<organism evidence="2 3">
    <name type="scientific">Sorangium atrum</name>
    <dbReference type="NCBI Taxonomy" id="2995308"/>
    <lineage>
        <taxon>Bacteria</taxon>
        <taxon>Pseudomonadati</taxon>
        <taxon>Myxococcota</taxon>
        <taxon>Polyangia</taxon>
        <taxon>Polyangiales</taxon>
        <taxon>Polyangiaceae</taxon>
        <taxon>Sorangium</taxon>
    </lineage>
</organism>